<reference evidence="1 2" key="1">
    <citation type="submission" date="2016-03" db="EMBL/GenBank/DDBJ databases">
        <authorList>
            <person name="Ploux O."/>
        </authorList>
    </citation>
    <scope>NUCLEOTIDE SEQUENCE [LARGE SCALE GENOMIC DNA]</scope>
    <source>
        <strain evidence="1 2">R-45371</strain>
    </source>
</reference>
<protein>
    <submittedName>
        <fullName evidence="1">Uncharacterized protein</fullName>
    </submittedName>
</protein>
<accession>A0A177M5A5</accession>
<sequence>MNLVPTYYDFVSKLRPFLVDIVSQDVQDLQSSANPPETIGSIDSYNSRFSQCITEVENDLIEKTASLRGISVESLRRSFESEKQRNKSYFLSLYQTINLEYHCLLNFIMSGKKTFYFSENLTEHLANTEINLKAPLIQLPFPSCMFVFTSRDAINALHNIRRREGRWDMNTANLDYSAPVSVFITMHPAGAGLPGHKLLICAFHAKPPEKSYIGTKRELYLGENWSLEQALRTDWEKLNPENCGDGMSVSIDDDNISPQDDDIFYTDGLAFYRLILNAVLYLSSDNAERTAKISPRVEIEAKASEIASRPKRKKLLQSMGRYSALNYDEVGASVGPIVIQKGDGEEHNTGKSGNSKVMVRFMVRGHWRQQPFGPANQDRKLIRIQPYWKGPDLADTINKPYLVK</sequence>
<dbReference type="EMBL" id="LUUH01000074">
    <property type="protein sequence ID" value="OAI00897.1"/>
    <property type="molecule type" value="Genomic_DNA"/>
</dbReference>
<dbReference type="AlphaFoldDB" id="A0A177M5A5"/>
<dbReference type="Pfam" id="PF26125">
    <property type="entry name" value="AcrVA2-like"/>
    <property type="match status" value="1"/>
</dbReference>
<evidence type="ECO:0000313" key="2">
    <source>
        <dbReference type="Proteomes" id="UP000077763"/>
    </source>
</evidence>
<evidence type="ECO:0000313" key="1">
    <source>
        <dbReference type="EMBL" id="OAI00897.1"/>
    </source>
</evidence>
<dbReference type="Proteomes" id="UP000077763">
    <property type="component" value="Unassembled WGS sequence"/>
</dbReference>
<gene>
    <name evidence="1" type="ORF">A1353_18985</name>
</gene>
<comment type="caution">
    <text evidence="1">The sequence shown here is derived from an EMBL/GenBank/DDBJ whole genome shotgun (WGS) entry which is preliminary data.</text>
</comment>
<dbReference type="RefSeq" id="WP_064037732.1">
    <property type="nucleotide sequence ID" value="NZ_LUUH01000074.1"/>
</dbReference>
<dbReference type="InterPro" id="IPR058915">
    <property type="entry name" value="AcrVA2-like"/>
</dbReference>
<name>A0A177M5A5_METMH</name>
<proteinExistence type="predicted"/>
<organism evidence="1 2">
    <name type="scientific">Methylomonas methanica</name>
    <dbReference type="NCBI Taxonomy" id="421"/>
    <lineage>
        <taxon>Bacteria</taxon>
        <taxon>Pseudomonadati</taxon>
        <taxon>Pseudomonadota</taxon>
        <taxon>Gammaproteobacteria</taxon>
        <taxon>Methylococcales</taxon>
        <taxon>Methylococcaceae</taxon>
        <taxon>Methylomonas</taxon>
    </lineage>
</organism>